<dbReference type="Proteomes" id="UP001153148">
    <property type="component" value="Unassembled WGS sequence"/>
</dbReference>
<dbReference type="InterPro" id="IPR011009">
    <property type="entry name" value="Kinase-like_dom_sf"/>
</dbReference>
<name>A0ABN7PF12_TIMPD</name>
<evidence type="ECO:0000256" key="4">
    <source>
        <dbReference type="ARBA" id="ARBA00022777"/>
    </source>
</evidence>
<dbReference type="InterPro" id="IPR000719">
    <property type="entry name" value="Prot_kinase_dom"/>
</dbReference>
<accession>A0ABN7PF12</accession>
<keyword evidence="1 7" id="KW-0723">Serine/threonine-protein kinase</keyword>
<dbReference type="InterPro" id="IPR008271">
    <property type="entry name" value="Ser/Thr_kinase_AS"/>
</dbReference>
<evidence type="ECO:0000313" key="11">
    <source>
        <dbReference type="Proteomes" id="UP001153148"/>
    </source>
</evidence>
<evidence type="ECO:0000256" key="6">
    <source>
        <dbReference type="PROSITE-ProRule" id="PRU10141"/>
    </source>
</evidence>
<evidence type="ECO:0000259" key="9">
    <source>
        <dbReference type="PROSITE" id="PS50011"/>
    </source>
</evidence>
<dbReference type="SMART" id="SM00220">
    <property type="entry name" value="S_TKc"/>
    <property type="match status" value="1"/>
</dbReference>
<evidence type="ECO:0000256" key="1">
    <source>
        <dbReference type="ARBA" id="ARBA00022527"/>
    </source>
</evidence>
<gene>
    <name evidence="10" type="ORF">TPAB3V08_LOCUS11090</name>
</gene>
<sequence length="354" mass="40946">MNVANSEENALLSRGYRLLNKVGEGSYSTVYLVECLKDTTEGSKPRSLVCKVIDTKKASTSFVTKFLPREIDILVKVSHPHIVQVSAIFQRLGKYFIFMRHAEMGDLIDHLVKNGPVLEDRARVWHRQLTLALQYLHELGIAHRDIKCENILITINFNAKLGDFGFSRYTNGPREKPILSSTYCGSVSYIAPEIIRGRPYAPLTTDIWSLGVVLFVMLNNSIPFPDKRTKRMYKDQTTRNWRFRAKIEPTLSEQVKELVRNMLEPDVKRRWKVEQVLRSRWIAMEPSLLRLNSDEEMALNSAREKNRRLELDVLKSEEVNGKKKPSTNQKKNVGSNLTTIFYDKNHRQSLPFKH</sequence>
<keyword evidence="11" id="KW-1185">Reference proteome</keyword>
<feature type="region of interest" description="Disordered" evidence="8">
    <location>
        <begin position="316"/>
        <end position="338"/>
    </location>
</feature>
<comment type="similarity">
    <text evidence="7">Belongs to the protein kinase superfamily.</text>
</comment>
<dbReference type="Gene3D" id="1.10.510.10">
    <property type="entry name" value="Transferase(Phosphotransferase) domain 1"/>
    <property type="match status" value="1"/>
</dbReference>
<reference evidence="10" key="1">
    <citation type="submission" date="2021-03" db="EMBL/GenBank/DDBJ databases">
        <authorList>
            <person name="Tran Van P."/>
        </authorList>
    </citation>
    <scope>NUCLEOTIDE SEQUENCE</scope>
</reference>
<protein>
    <recommendedName>
        <fullName evidence="9">Protein kinase domain-containing protein</fullName>
    </recommendedName>
</protein>
<feature type="binding site" evidence="6">
    <location>
        <position position="51"/>
    </location>
    <ligand>
        <name>ATP</name>
        <dbReference type="ChEBI" id="CHEBI:30616"/>
    </ligand>
</feature>
<organism evidence="10 11">
    <name type="scientific">Timema podura</name>
    <name type="common">Walking stick</name>
    <dbReference type="NCBI Taxonomy" id="61482"/>
    <lineage>
        <taxon>Eukaryota</taxon>
        <taxon>Metazoa</taxon>
        <taxon>Ecdysozoa</taxon>
        <taxon>Arthropoda</taxon>
        <taxon>Hexapoda</taxon>
        <taxon>Insecta</taxon>
        <taxon>Pterygota</taxon>
        <taxon>Neoptera</taxon>
        <taxon>Polyneoptera</taxon>
        <taxon>Phasmatodea</taxon>
        <taxon>Timematodea</taxon>
        <taxon>Timematoidea</taxon>
        <taxon>Timematidae</taxon>
        <taxon>Timema</taxon>
    </lineage>
</organism>
<comment type="caution">
    <text evidence="10">The sequence shown here is derived from an EMBL/GenBank/DDBJ whole genome shotgun (WGS) entry which is preliminary data.</text>
</comment>
<dbReference type="SUPFAM" id="SSF56112">
    <property type="entry name" value="Protein kinase-like (PK-like)"/>
    <property type="match status" value="1"/>
</dbReference>
<evidence type="ECO:0000256" key="8">
    <source>
        <dbReference type="SAM" id="MobiDB-lite"/>
    </source>
</evidence>
<evidence type="ECO:0000256" key="7">
    <source>
        <dbReference type="RuleBase" id="RU000304"/>
    </source>
</evidence>
<keyword evidence="4" id="KW-0418">Kinase</keyword>
<dbReference type="PROSITE" id="PS00108">
    <property type="entry name" value="PROTEIN_KINASE_ST"/>
    <property type="match status" value="1"/>
</dbReference>
<evidence type="ECO:0000313" key="10">
    <source>
        <dbReference type="EMBL" id="CAG2064143.1"/>
    </source>
</evidence>
<evidence type="ECO:0000256" key="3">
    <source>
        <dbReference type="ARBA" id="ARBA00022741"/>
    </source>
</evidence>
<dbReference type="PANTHER" id="PTHR24346:SF82">
    <property type="entry name" value="KP78A-RELATED"/>
    <property type="match status" value="1"/>
</dbReference>
<feature type="compositionally biased region" description="Polar residues" evidence="8">
    <location>
        <begin position="326"/>
        <end position="338"/>
    </location>
</feature>
<proteinExistence type="inferred from homology"/>
<evidence type="ECO:0000256" key="2">
    <source>
        <dbReference type="ARBA" id="ARBA00022679"/>
    </source>
</evidence>
<dbReference type="InterPro" id="IPR017441">
    <property type="entry name" value="Protein_kinase_ATP_BS"/>
</dbReference>
<keyword evidence="3 6" id="KW-0547">Nucleotide-binding</keyword>
<feature type="domain" description="Protein kinase" evidence="9">
    <location>
        <begin position="16"/>
        <end position="282"/>
    </location>
</feature>
<keyword evidence="5 6" id="KW-0067">ATP-binding</keyword>
<dbReference type="PROSITE" id="PS50011">
    <property type="entry name" value="PROTEIN_KINASE_DOM"/>
    <property type="match status" value="1"/>
</dbReference>
<keyword evidence="2" id="KW-0808">Transferase</keyword>
<dbReference type="Pfam" id="PF00069">
    <property type="entry name" value="Pkinase"/>
    <property type="match status" value="1"/>
</dbReference>
<evidence type="ECO:0000256" key="5">
    <source>
        <dbReference type="ARBA" id="ARBA00022840"/>
    </source>
</evidence>
<dbReference type="PANTHER" id="PTHR24346">
    <property type="entry name" value="MAP/MICROTUBULE AFFINITY-REGULATING KINASE"/>
    <property type="match status" value="1"/>
</dbReference>
<dbReference type="EMBL" id="CAJPIN010031906">
    <property type="protein sequence ID" value="CAG2064143.1"/>
    <property type="molecule type" value="Genomic_DNA"/>
</dbReference>
<dbReference type="PROSITE" id="PS00107">
    <property type="entry name" value="PROTEIN_KINASE_ATP"/>
    <property type="match status" value="1"/>
</dbReference>